<keyword evidence="1" id="KW-1277">Toxin-antitoxin system</keyword>
<dbReference type="HAMAP" id="MF_00265">
    <property type="entry name" value="VapC_Nob1"/>
    <property type="match status" value="1"/>
</dbReference>
<evidence type="ECO:0000259" key="5">
    <source>
        <dbReference type="Pfam" id="PF01850"/>
    </source>
</evidence>
<accession>A0A381R9I6</accession>
<evidence type="ECO:0000256" key="2">
    <source>
        <dbReference type="ARBA" id="ARBA00022722"/>
    </source>
</evidence>
<gene>
    <name evidence="6" type="ORF">METZ01_LOCUS41206</name>
</gene>
<dbReference type="SUPFAM" id="SSF88723">
    <property type="entry name" value="PIN domain-like"/>
    <property type="match status" value="1"/>
</dbReference>
<dbReference type="EMBL" id="UINC01001766">
    <property type="protein sequence ID" value="SUZ88352.1"/>
    <property type="molecule type" value="Genomic_DNA"/>
</dbReference>
<organism evidence="6">
    <name type="scientific">marine metagenome</name>
    <dbReference type="NCBI Taxonomy" id="408172"/>
    <lineage>
        <taxon>unclassified sequences</taxon>
        <taxon>metagenomes</taxon>
        <taxon>ecological metagenomes</taxon>
    </lineage>
</organism>
<dbReference type="GO" id="GO:0004540">
    <property type="term" value="F:RNA nuclease activity"/>
    <property type="evidence" value="ECO:0007669"/>
    <property type="project" value="InterPro"/>
</dbReference>
<feature type="domain" description="PIN" evidence="5">
    <location>
        <begin position="5"/>
        <end position="118"/>
    </location>
</feature>
<feature type="non-terminal residue" evidence="6">
    <location>
        <position position="1"/>
    </location>
</feature>
<evidence type="ECO:0000313" key="6">
    <source>
        <dbReference type="EMBL" id="SUZ88352.1"/>
    </source>
</evidence>
<evidence type="ECO:0000256" key="4">
    <source>
        <dbReference type="ARBA" id="ARBA00022801"/>
    </source>
</evidence>
<evidence type="ECO:0000256" key="1">
    <source>
        <dbReference type="ARBA" id="ARBA00022649"/>
    </source>
</evidence>
<dbReference type="Pfam" id="PF01850">
    <property type="entry name" value="PIN"/>
    <property type="match status" value="1"/>
</dbReference>
<keyword evidence="4" id="KW-0378">Hydrolase</keyword>
<dbReference type="AlphaFoldDB" id="A0A381R9I6"/>
<proteinExistence type="inferred from homology"/>
<sequence length="141" mass="14418">VSRSFLDASVLVRLFDDDEPVLQAAARALVGDADGPVLVTSAPVLAEFHEAVTSGMARPLAPLVARRVVAELADLTVVAADAALVLAATDTADECGLALRDALTLEAAAVGGCDRVLTEALPHGTIVRGLLVEDPAERSAP</sequence>
<reference evidence="6" key="1">
    <citation type="submission" date="2018-05" db="EMBL/GenBank/DDBJ databases">
        <authorList>
            <person name="Lanie J.A."/>
            <person name="Ng W.-L."/>
            <person name="Kazmierczak K.M."/>
            <person name="Andrzejewski T.M."/>
            <person name="Davidsen T.M."/>
            <person name="Wayne K.J."/>
            <person name="Tettelin H."/>
            <person name="Glass J.I."/>
            <person name="Rusch D."/>
            <person name="Podicherti R."/>
            <person name="Tsui H.-C.T."/>
            <person name="Winkler M.E."/>
        </authorList>
    </citation>
    <scope>NUCLEOTIDE SEQUENCE</scope>
</reference>
<dbReference type="GO" id="GO:0046872">
    <property type="term" value="F:metal ion binding"/>
    <property type="evidence" value="ECO:0007669"/>
    <property type="project" value="UniProtKB-KW"/>
</dbReference>
<dbReference type="InterPro" id="IPR022907">
    <property type="entry name" value="VapC_family"/>
</dbReference>
<dbReference type="GO" id="GO:0016787">
    <property type="term" value="F:hydrolase activity"/>
    <property type="evidence" value="ECO:0007669"/>
    <property type="project" value="UniProtKB-KW"/>
</dbReference>
<dbReference type="Gene3D" id="3.40.50.1010">
    <property type="entry name" value="5'-nuclease"/>
    <property type="match status" value="1"/>
</dbReference>
<name>A0A381R9I6_9ZZZZ</name>
<evidence type="ECO:0000256" key="3">
    <source>
        <dbReference type="ARBA" id="ARBA00022723"/>
    </source>
</evidence>
<dbReference type="InterPro" id="IPR002716">
    <property type="entry name" value="PIN_dom"/>
</dbReference>
<keyword evidence="3" id="KW-0479">Metal-binding</keyword>
<protein>
    <recommendedName>
        <fullName evidence="5">PIN domain-containing protein</fullName>
    </recommendedName>
</protein>
<keyword evidence="2" id="KW-0540">Nuclease</keyword>
<dbReference type="InterPro" id="IPR029060">
    <property type="entry name" value="PIN-like_dom_sf"/>
</dbReference>